<keyword evidence="1" id="KW-1133">Transmembrane helix</keyword>
<evidence type="ECO:0000313" key="2">
    <source>
        <dbReference type="EMBL" id="KMO33887.1"/>
    </source>
</evidence>
<sequence>MPDILAAQDADLARYRSLHAGLNGPLPHLDLQDARAQRDRRDRIPHIDAAARRREARNALIRGLDRLISDAAVATAAVGGVVGLGAAVRVVALYVGGVL</sequence>
<comment type="caution">
    <text evidence="2">The sequence shown here is derived from an EMBL/GenBank/DDBJ whole genome shotgun (WGS) entry which is preliminary data.</text>
</comment>
<keyword evidence="1" id="KW-0472">Membrane</keyword>
<dbReference type="AlphaFoldDB" id="A0A0J6SJQ8"/>
<organism evidence="2 3">
    <name type="scientific">Methylobacterium variabile</name>
    <dbReference type="NCBI Taxonomy" id="298794"/>
    <lineage>
        <taxon>Bacteria</taxon>
        <taxon>Pseudomonadati</taxon>
        <taxon>Pseudomonadota</taxon>
        <taxon>Alphaproteobacteria</taxon>
        <taxon>Hyphomicrobiales</taxon>
        <taxon>Methylobacteriaceae</taxon>
        <taxon>Methylobacterium</taxon>
    </lineage>
</organism>
<evidence type="ECO:0000313" key="3">
    <source>
        <dbReference type="Proteomes" id="UP000035955"/>
    </source>
</evidence>
<proteinExistence type="predicted"/>
<name>A0A0J6SJQ8_9HYPH</name>
<dbReference type="RefSeq" id="WP_048445922.1">
    <property type="nucleotide sequence ID" value="NZ_LABY01000143.1"/>
</dbReference>
<dbReference type="PATRIC" id="fig|298794.3.peg.1270"/>
<reference evidence="2 3" key="1">
    <citation type="submission" date="2015-03" db="EMBL/GenBank/DDBJ databases">
        <title>Genome sequencing of Methylobacterium variabile DSM 16961.</title>
        <authorList>
            <person name="Chaudhry V."/>
            <person name="Patil P.B."/>
        </authorList>
    </citation>
    <scope>NUCLEOTIDE SEQUENCE [LARGE SCALE GENOMIC DNA]</scope>
    <source>
        <strain evidence="2 3">DSM 16961</strain>
    </source>
</reference>
<dbReference type="EMBL" id="LABY01000143">
    <property type="protein sequence ID" value="KMO33887.1"/>
    <property type="molecule type" value="Genomic_DNA"/>
</dbReference>
<keyword evidence="3" id="KW-1185">Reference proteome</keyword>
<protein>
    <submittedName>
        <fullName evidence="2">Uncharacterized protein</fullName>
    </submittedName>
</protein>
<accession>A0A0J6SJQ8</accession>
<keyword evidence="1" id="KW-0812">Transmembrane</keyword>
<evidence type="ECO:0000256" key="1">
    <source>
        <dbReference type="SAM" id="Phobius"/>
    </source>
</evidence>
<feature type="transmembrane region" description="Helical" evidence="1">
    <location>
        <begin position="71"/>
        <end position="95"/>
    </location>
</feature>
<dbReference type="Proteomes" id="UP000035955">
    <property type="component" value="Unassembled WGS sequence"/>
</dbReference>
<gene>
    <name evidence="2" type="ORF">VQ02_19755</name>
</gene>